<evidence type="ECO:0000256" key="1">
    <source>
        <dbReference type="SAM" id="MobiDB-lite"/>
    </source>
</evidence>
<name>A0A565BWZ6_9BRAS</name>
<dbReference type="EMBL" id="CABITT030000005">
    <property type="protein sequence ID" value="VVB05922.1"/>
    <property type="molecule type" value="Genomic_DNA"/>
</dbReference>
<accession>A0A565BWZ6</accession>
<feature type="compositionally biased region" description="Basic and acidic residues" evidence="1">
    <location>
        <begin position="1"/>
        <end position="41"/>
    </location>
</feature>
<evidence type="ECO:0000313" key="3">
    <source>
        <dbReference type="Proteomes" id="UP000489600"/>
    </source>
</evidence>
<protein>
    <recommendedName>
        <fullName evidence="4">Cystatin domain-containing protein</fullName>
    </recommendedName>
</protein>
<dbReference type="InterPro" id="IPR046350">
    <property type="entry name" value="Cystatin_sf"/>
</dbReference>
<organism evidence="2 3">
    <name type="scientific">Arabis nemorensis</name>
    <dbReference type="NCBI Taxonomy" id="586526"/>
    <lineage>
        <taxon>Eukaryota</taxon>
        <taxon>Viridiplantae</taxon>
        <taxon>Streptophyta</taxon>
        <taxon>Embryophyta</taxon>
        <taxon>Tracheophyta</taxon>
        <taxon>Spermatophyta</taxon>
        <taxon>Magnoliopsida</taxon>
        <taxon>eudicotyledons</taxon>
        <taxon>Gunneridae</taxon>
        <taxon>Pentapetalae</taxon>
        <taxon>rosids</taxon>
        <taxon>malvids</taxon>
        <taxon>Brassicales</taxon>
        <taxon>Brassicaceae</taxon>
        <taxon>Arabideae</taxon>
        <taxon>Arabis</taxon>
    </lineage>
</organism>
<feature type="region of interest" description="Disordered" evidence="1">
    <location>
        <begin position="1"/>
        <end position="61"/>
    </location>
</feature>
<dbReference type="Proteomes" id="UP000489600">
    <property type="component" value="Unassembled WGS sequence"/>
</dbReference>
<gene>
    <name evidence="2" type="ORF">ANE_LOCUS16366</name>
</gene>
<dbReference type="PANTHER" id="PTHR31228:SF22">
    <property type="entry name" value="CYSTATIN_MONELLIN SUPERFAMILY PROTEIN"/>
    <property type="match status" value="1"/>
</dbReference>
<dbReference type="NCBIfam" id="TIGR01638">
    <property type="entry name" value="Atha_cystat_rel"/>
    <property type="match status" value="1"/>
</dbReference>
<proteinExistence type="predicted"/>
<dbReference type="PANTHER" id="PTHR31228">
    <property type="entry name" value="CYSTATIN/MONELLIN SUPERFAMILY PROTEIN"/>
    <property type="match status" value="1"/>
</dbReference>
<sequence>MDSKVVERDSKRQKLEEDEKLEEHQKMEDDEKSEEHEKVEEDEKLEEVSSPSTEEWDDEDVRLFEEEHKRSGDYDFDDSKVGGLVGFHRVVFEDREFATEPETDGDLVERLSKIALKKHNDDKNTNLELVRAVKANWNHGGGYIFSITLEAKDASSSHTEPIPFHAKVGYLHGDTKVYHINPKP</sequence>
<comment type="caution">
    <text evidence="2">The sequence shown here is derived from an EMBL/GenBank/DDBJ whole genome shotgun (WGS) entry which is preliminary data.</text>
</comment>
<dbReference type="InterPro" id="IPR006525">
    <property type="entry name" value="Cystatin-related_pln"/>
</dbReference>
<dbReference type="SUPFAM" id="SSF54403">
    <property type="entry name" value="Cystatin/monellin"/>
    <property type="match status" value="1"/>
</dbReference>
<dbReference type="Gene3D" id="3.10.450.10">
    <property type="match status" value="1"/>
</dbReference>
<evidence type="ECO:0000313" key="2">
    <source>
        <dbReference type="EMBL" id="VVB05922.1"/>
    </source>
</evidence>
<dbReference type="OrthoDB" id="1080326at2759"/>
<reference evidence="2" key="1">
    <citation type="submission" date="2019-07" db="EMBL/GenBank/DDBJ databases">
        <authorList>
            <person name="Dittberner H."/>
        </authorList>
    </citation>
    <scope>NUCLEOTIDE SEQUENCE [LARGE SCALE GENOMIC DNA]</scope>
</reference>
<evidence type="ECO:0008006" key="4">
    <source>
        <dbReference type="Google" id="ProtNLM"/>
    </source>
</evidence>
<dbReference type="AlphaFoldDB" id="A0A565BWZ6"/>
<keyword evidence="3" id="KW-1185">Reference proteome</keyword>